<name>A0A1I6HB98_9FLAO</name>
<dbReference type="InterPro" id="IPR052164">
    <property type="entry name" value="Anthracycline_SecMetBiosynth"/>
</dbReference>
<dbReference type="Proteomes" id="UP000199534">
    <property type="component" value="Unassembled WGS sequence"/>
</dbReference>
<protein>
    <recommendedName>
        <fullName evidence="1">VOC domain-containing protein</fullName>
    </recommendedName>
</protein>
<gene>
    <name evidence="2" type="ORF">SAMN04490243_2491</name>
</gene>
<dbReference type="RefSeq" id="WP_245759829.1">
    <property type="nucleotide sequence ID" value="NZ_FOYQ01000002.1"/>
</dbReference>
<dbReference type="InterPro" id="IPR037523">
    <property type="entry name" value="VOC_core"/>
</dbReference>
<organism evidence="2 3">
    <name type="scientific">Robiginitalea myxolifaciens</name>
    <dbReference type="NCBI Taxonomy" id="400055"/>
    <lineage>
        <taxon>Bacteria</taxon>
        <taxon>Pseudomonadati</taxon>
        <taxon>Bacteroidota</taxon>
        <taxon>Flavobacteriia</taxon>
        <taxon>Flavobacteriales</taxon>
        <taxon>Flavobacteriaceae</taxon>
        <taxon>Robiginitalea</taxon>
    </lineage>
</organism>
<dbReference type="InterPro" id="IPR029068">
    <property type="entry name" value="Glyas_Bleomycin-R_OHBP_Dase"/>
</dbReference>
<dbReference type="CDD" id="cd06587">
    <property type="entry name" value="VOC"/>
    <property type="match status" value="1"/>
</dbReference>
<dbReference type="EMBL" id="FOYQ01000002">
    <property type="protein sequence ID" value="SFR51547.1"/>
    <property type="molecule type" value="Genomic_DNA"/>
</dbReference>
<feature type="domain" description="VOC" evidence="1">
    <location>
        <begin position="47"/>
        <end position="163"/>
    </location>
</feature>
<dbReference type="SUPFAM" id="SSF54593">
    <property type="entry name" value="Glyoxalase/Bleomycin resistance protein/Dihydroxybiphenyl dioxygenase"/>
    <property type="match status" value="1"/>
</dbReference>
<dbReference type="AlphaFoldDB" id="A0A1I6HB98"/>
<dbReference type="PANTHER" id="PTHR33993">
    <property type="entry name" value="GLYOXALASE-RELATED"/>
    <property type="match status" value="1"/>
</dbReference>
<dbReference type="PROSITE" id="PS51819">
    <property type="entry name" value="VOC"/>
    <property type="match status" value="1"/>
</dbReference>
<keyword evidence="3" id="KW-1185">Reference proteome</keyword>
<sequence length="177" mass="20009">MRKFILSFCFLGFFIWSCQDNMDNSPKPENAHSATTQAIDTTPRVTGIGGIFLMADSPDSTTSWYAENLGIAMDQYGAVFETRNARDSTQKNYLRWSLSNPNDYFEPSNKGFVINYRVQHIEALVEKLERNGAVVLDSIVEYPYGKFVHILDPENNKIELWEPVDSVLSALGSPTNK</sequence>
<dbReference type="Gene3D" id="3.10.180.10">
    <property type="entry name" value="2,3-Dihydroxybiphenyl 1,2-Dioxygenase, domain 1"/>
    <property type="match status" value="1"/>
</dbReference>
<proteinExistence type="predicted"/>
<evidence type="ECO:0000259" key="1">
    <source>
        <dbReference type="PROSITE" id="PS51819"/>
    </source>
</evidence>
<dbReference type="STRING" id="400055.SAMN04490243_2491"/>
<dbReference type="PANTHER" id="PTHR33993:SF5">
    <property type="entry name" value="GLYOXALASE"/>
    <property type="match status" value="1"/>
</dbReference>
<reference evidence="2 3" key="1">
    <citation type="submission" date="2016-10" db="EMBL/GenBank/DDBJ databases">
        <authorList>
            <person name="de Groot N.N."/>
        </authorList>
    </citation>
    <scope>NUCLEOTIDE SEQUENCE [LARGE SCALE GENOMIC DNA]</scope>
    <source>
        <strain evidence="2 3">DSM 21019</strain>
    </source>
</reference>
<accession>A0A1I6HB98</accession>
<evidence type="ECO:0000313" key="2">
    <source>
        <dbReference type="EMBL" id="SFR51547.1"/>
    </source>
</evidence>
<evidence type="ECO:0000313" key="3">
    <source>
        <dbReference type="Proteomes" id="UP000199534"/>
    </source>
</evidence>